<organism evidence="1 2">
    <name type="scientific">Diatraea saccharalis</name>
    <name type="common">sugarcane borer</name>
    <dbReference type="NCBI Taxonomy" id="40085"/>
    <lineage>
        <taxon>Eukaryota</taxon>
        <taxon>Metazoa</taxon>
        <taxon>Ecdysozoa</taxon>
        <taxon>Arthropoda</taxon>
        <taxon>Hexapoda</taxon>
        <taxon>Insecta</taxon>
        <taxon>Pterygota</taxon>
        <taxon>Neoptera</taxon>
        <taxon>Endopterygota</taxon>
        <taxon>Lepidoptera</taxon>
        <taxon>Glossata</taxon>
        <taxon>Ditrysia</taxon>
        <taxon>Pyraloidea</taxon>
        <taxon>Crambidae</taxon>
        <taxon>Crambinae</taxon>
        <taxon>Diatraea</taxon>
    </lineage>
</organism>
<proteinExistence type="predicted"/>
<reference evidence="1" key="2">
    <citation type="submission" date="2022-10" db="EMBL/GenBank/DDBJ databases">
        <authorList>
            <consortium name="ENA_rothamsted_submissions"/>
            <consortium name="culmorum"/>
            <person name="King R."/>
        </authorList>
    </citation>
    <scope>NUCLEOTIDE SEQUENCE</scope>
</reference>
<protein>
    <submittedName>
        <fullName evidence="1">Uncharacterized protein</fullName>
    </submittedName>
</protein>
<dbReference type="AlphaFoldDB" id="A0A9N9R9P6"/>
<name>A0A9N9R9P6_9NEOP</name>
<dbReference type="Proteomes" id="UP001153714">
    <property type="component" value="Chromosome 4"/>
</dbReference>
<accession>A0A9N9R9P6</accession>
<sequence>MILDGWSVIKTLCTLPANWLVSRTHSHALLPTLVALSARPEAAAAIAAELSMEMLDEFMEIPEAQKLKLVQVIKQGRAKKTSKK</sequence>
<keyword evidence="2" id="KW-1185">Reference proteome</keyword>
<gene>
    <name evidence="1" type="ORF">DIATSA_LOCUS9850</name>
</gene>
<dbReference type="OrthoDB" id="7471114at2759"/>
<evidence type="ECO:0000313" key="1">
    <source>
        <dbReference type="EMBL" id="CAG9792304.1"/>
    </source>
</evidence>
<dbReference type="EMBL" id="OU893335">
    <property type="protein sequence ID" value="CAG9792304.1"/>
    <property type="molecule type" value="Genomic_DNA"/>
</dbReference>
<evidence type="ECO:0000313" key="2">
    <source>
        <dbReference type="Proteomes" id="UP001153714"/>
    </source>
</evidence>
<reference evidence="1" key="1">
    <citation type="submission" date="2021-12" db="EMBL/GenBank/DDBJ databases">
        <authorList>
            <person name="King R."/>
        </authorList>
    </citation>
    <scope>NUCLEOTIDE SEQUENCE</scope>
</reference>